<dbReference type="Proteomes" id="UP000031668">
    <property type="component" value="Unassembled WGS sequence"/>
</dbReference>
<keyword evidence="2" id="KW-0677">Repeat</keyword>
<evidence type="ECO:0000313" key="4">
    <source>
        <dbReference type="Proteomes" id="UP000031668"/>
    </source>
</evidence>
<dbReference type="InterPro" id="IPR015915">
    <property type="entry name" value="Kelch-typ_b-propeller"/>
</dbReference>
<dbReference type="EMBL" id="JWZT01003286">
    <property type="protein sequence ID" value="KII67192.1"/>
    <property type="molecule type" value="Genomic_DNA"/>
</dbReference>
<sequence length="283" mass="33120">MEENMFKATEILDNTEGGVMLHMNRLGYIMIAVAESVIIYGRNKSDNKLTAELWIYDCRRKKWRLFILPDLLTYTCKNSSICAHGSKIYIFGVPAISDSQDIAATLFSFDVRSFMLVDLFKELINTGNEPPKMKQSDIMYDRASIYILGTNMDDVGVMYKFHLEKCQLSMITHAGYLPHPDDRGHCTLYKNKIYYFRQISLDVDQFSQVRVFDLSTRIWELRQQETDTTKYPYDRLDPALIFNDNYGYLAGGFLFSPSYEERAEYLWLTRLIYPPQQEMKYGE</sequence>
<dbReference type="Gene3D" id="2.120.10.80">
    <property type="entry name" value="Kelch-type beta propeller"/>
    <property type="match status" value="1"/>
</dbReference>
<reference evidence="3 4" key="1">
    <citation type="journal article" date="2014" name="Genome Biol. Evol.">
        <title>The genome of the myxosporean Thelohanellus kitauei shows adaptations to nutrient acquisition within its fish host.</title>
        <authorList>
            <person name="Yang Y."/>
            <person name="Xiong J."/>
            <person name="Zhou Z."/>
            <person name="Huo F."/>
            <person name="Miao W."/>
            <person name="Ran C."/>
            <person name="Liu Y."/>
            <person name="Zhang J."/>
            <person name="Feng J."/>
            <person name="Wang M."/>
            <person name="Wang M."/>
            <person name="Wang L."/>
            <person name="Yao B."/>
        </authorList>
    </citation>
    <scope>NUCLEOTIDE SEQUENCE [LARGE SCALE GENOMIC DNA]</scope>
    <source>
        <strain evidence="3">Wuqing</strain>
    </source>
</reference>
<name>A0A0C2MZZ4_THEKT</name>
<gene>
    <name evidence="3" type="ORF">RF11_13422</name>
</gene>
<proteinExistence type="predicted"/>
<evidence type="ECO:0000256" key="1">
    <source>
        <dbReference type="ARBA" id="ARBA00022441"/>
    </source>
</evidence>
<evidence type="ECO:0000313" key="3">
    <source>
        <dbReference type="EMBL" id="KII67192.1"/>
    </source>
</evidence>
<organism evidence="3 4">
    <name type="scientific">Thelohanellus kitauei</name>
    <name type="common">Myxosporean</name>
    <dbReference type="NCBI Taxonomy" id="669202"/>
    <lineage>
        <taxon>Eukaryota</taxon>
        <taxon>Metazoa</taxon>
        <taxon>Cnidaria</taxon>
        <taxon>Myxozoa</taxon>
        <taxon>Myxosporea</taxon>
        <taxon>Bivalvulida</taxon>
        <taxon>Platysporina</taxon>
        <taxon>Myxobolidae</taxon>
        <taxon>Thelohanellus</taxon>
    </lineage>
</organism>
<comment type="caution">
    <text evidence="3">The sequence shown here is derived from an EMBL/GenBank/DDBJ whole genome shotgun (WGS) entry which is preliminary data.</text>
</comment>
<dbReference type="SUPFAM" id="SSF117281">
    <property type="entry name" value="Kelch motif"/>
    <property type="match status" value="1"/>
</dbReference>
<dbReference type="AlphaFoldDB" id="A0A0C2MZZ4"/>
<evidence type="ECO:0008006" key="5">
    <source>
        <dbReference type="Google" id="ProtNLM"/>
    </source>
</evidence>
<accession>A0A0C2MZZ4</accession>
<keyword evidence="4" id="KW-1185">Reference proteome</keyword>
<evidence type="ECO:0000256" key="2">
    <source>
        <dbReference type="ARBA" id="ARBA00022737"/>
    </source>
</evidence>
<dbReference type="Pfam" id="PF24681">
    <property type="entry name" value="Kelch_KLHDC2_KLHL20_DRC7"/>
    <property type="match status" value="1"/>
</dbReference>
<keyword evidence="1" id="KW-0880">Kelch repeat</keyword>
<dbReference type="OrthoDB" id="9998912at2759"/>
<protein>
    <recommendedName>
        <fullName evidence="5">Kelch domain-containing protein 10</fullName>
    </recommendedName>
</protein>
<dbReference type="PANTHER" id="PTHR46228">
    <property type="entry name" value="KELCH DOMAIN-CONTAINING PROTEIN"/>
    <property type="match status" value="1"/>
</dbReference>
<dbReference type="PANTHER" id="PTHR46228:SF2">
    <property type="entry name" value="KELCH REPEAT PROTEIN (AFU_ORTHOLOGUE AFUA_4G14350)"/>
    <property type="match status" value="1"/>
</dbReference>